<dbReference type="AlphaFoldDB" id="A0A161WPR7"/>
<accession>A0A161WPR7</accession>
<proteinExistence type="predicted"/>
<organism evidence="1 2">
    <name type="scientific">Nocardia terpenica</name>
    <dbReference type="NCBI Taxonomy" id="455432"/>
    <lineage>
        <taxon>Bacteria</taxon>
        <taxon>Bacillati</taxon>
        <taxon>Actinomycetota</taxon>
        <taxon>Actinomycetes</taxon>
        <taxon>Mycobacteriales</taxon>
        <taxon>Nocardiaceae</taxon>
        <taxon>Nocardia</taxon>
    </lineage>
</organism>
<evidence type="ECO:0000313" key="2">
    <source>
        <dbReference type="Proteomes" id="UP000076512"/>
    </source>
</evidence>
<dbReference type="STRING" id="455432.AWN90_23510"/>
<evidence type="ECO:0008006" key="3">
    <source>
        <dbReference type="Google" id="ProtNLM"/>
    </source>
</evidence>
<keyword evidence="2" id="KW-1185">Reference proteome</keyword>
<protein>
    <recommendedName>
        <fullName evidence="3">Transposase</fullName>
    </recommendedName>
</protein>
<name>A0A161WPR7_9NOCA</name>
<comment type="caution">
    <text evidence="1">The sequence shown here is derived from an EMBL/GenBank/DDBJ whole genome shotgun (WGS) entry which is preliminary data.</text>
</comment>
<evidence type="ECO:0000313" key="1">
    <source>
        <dbReference type="EMBL" id="KZM75195.1"/>
    </source>
</evidence>
<sequence length="64" mass="7241">MQERHAVECGIGQLKENRAVAIRFDKLAVRYPATVGIAAINQWLRHGWGWAYAAALICFQSRLD</sequence>
<dbReference type="EMBL" id="LWGR01000004">
    <property type="protein sequence ID" value="KZM75195.1"/>
    <property type="molecule type" value="Genomic_DNA"/>
</dbReference>
<gene>
    <name evidence="1" type="ORF">AWN90_23510</name>
</gene>
<reference evidence="1 2" key="1">
    <citation type="submission" date="2016-04" db="EMBL/GenBank/DDBJ databases">
        <authorList>
            <person name="Evans L.H."/>
            <person name="Alamgir A."/>
            <person name="Owens N."/>
            <person name="Weber N.D."/>
            <person name="Virtaneva K."/>
            <person name="Barbian K."/>
            <person name="Babar A."/>
            <person name="Rosenke K."/>
        </authorList>
    </citation>
    <scope>NUCLEOTIDE SEQUENCE [LARGE SCALE GENOMIC DNA]</scope>
    <source>
        <strain evidence="1 2">IFM 0406</strain>
    </source>
</reference>
<dbReference type="Proteomes" id="UP000076512">
    <property type="component" value="Unassembled WGS sequence"/>
</dbReference>